<accession>A0A0B7FUP6</accession>
<evidence type="ECO:0000256" key="16">
    <source>
        <dbReference type="SAM" id="MobiDB-lite"/>
    </source>
</evidence>
<keyword evidence="6 14" id="KW-0547">Nucleotide-binding</keyword>
<keyword evidence="8 14" id="KW-0067">ATP-binding</keyword>
<dbReference type="PROSITE" id="PS00333">
    <property type="entry name" value="DNA_LIGASE_A2"/>
    <property type="match status" value="1"/>
</dbReference>
<keyword evidence="4" id="KW-0132">Cell division</keyword>
<evidence type="ECO:0000256" key="12">
    <source>
        <dbReference type="ARBA" id="ARBA00023306"/>
    </source>
</evidence>
<dbReference type="Pfam" id="PF01068">
    <property type="entry name" value="DNA_ligase_A_M"/>
    <property type="match status" value="1"/>
</dbReference>
<keyword evidence="10 14" id="KW-0234">DNA repair</keyword>
<dbReference type="PROSITE" id="PS50160">
    <property type="entry name" value="DNA_LIGASE_A3"/>
    <property type="match status" value="1"/>
</dbReference>
<dbReference type="PANTHER" id="PTHR45674">
    <property type="entry name" value="DNA LIGASE 1/3 FAMILY MEMBER"/>
    <property type="match status" value="1"/>
</dbReference>
<dbReference type="EC" id="6.5.1.1" evidence="14"/>
<evidence type="ECO:0000256" key="14">
    <source>
        <dbReference type="RuleBase" id="RU000617"/>
    </source>
</evidence>
<keyword evidence="11" id="KW-0539">Nucleus</keyword>
<dbReference type="SUPFAM" id="SSF50249">
    <property type="entry name" value="Nucleic acid-binding proteins"/>
    <property type="match status" value="1"/>
</dbReference>
<proteinExistence type="inferred from homology"/>
<dbReference type="GO" id="GO:1903461">
    <property type="term" value="P:Okazaki fragment processing involved in mitotic DNA replication"/>
    <property type="evidence" value="ECO:0007669"/>
    <property type="project" value="TreeGrafter"/>
</dbReference>
<evidence type="ECO:0000256" key="11">
    <source>
        <dbReference type="ARBA" id="ARBA00023242"/>
    </source>
</evidence>
<dbReference type="InterPro" id="IPR000977">
    <property type="entry name" value="DNA_ligase_ATP-dep"/>
</dbReference>
<dbReference type="GO" id="GO:0005634">
    <property type="term" value="C:nucleus"/>
    <property type="evidence" value="ECO:0007669"/>
    <property type="project" value="UniProtKB-SubCell"/>
</dbReference>
<dbReference type="FunFam" id="2.40.50.140:FF:000062">
    <property type="entry name" value="DNA ligase"/>
    <property type="match status" value="1"/>
</dbReference>
<name>A0A0B7FUP6_THACB</name>
<feature type="compositionally biased region" description="Acidic residues" evidence="16">
    <location>
        <begin position="198"/>
        <end position="214"/>
    </location>
</feature>
<dbReference type="SUPFAM" id="SSF56091">
    <property type="entry name" value="DNA ligase/mRNA capping enzyme, catalytic domain"/>
    <property type="match status" value="1"/>
</dbReference>
<dbReference type="SUPFAM" id="SSF117018">
    <property type="entry name" value="ATP-dependent DNA ligase DNA-binding domain"/>
    <property type="match status" value="1"/>
</dbReference>
<feature type="region of interest" description="Disordered" evidence="16">
    <location>
        <begin position="1"/>
        <end position="227"/>
    </location>
</feature>
<dbReference type="PANTHER" id="PTHR45674:SF4">
    <property type="entry name" value="DNA LIGASE 1"/>
    <property type="match status" value="1"/>
</dbReference>
<dbReference type="GO" id="GO:0005739">
    <property type="term" value="C:mitochondrion"/>
    <property type="evidence" value="ECO:0007669"/>
    <property type="project" value="TreeGrafter"/>
</dbReference>
<dbReference type="Gene3D" id="2.40.50.140">
    <property type="entry name" value="Nucleic acid-binding proteins"/>
    <property type="match status" value="1"/>
</dbReference>
<keyword evidence="19" id="KW-1185">Reference proteome</keyword>
<keyword evidence="7 14" id="KW-0227">DNA damage</keyword>
<evidence type="ECO:0000256" key="15">
    <source>
        <dbReference type="RuleBase" id="RU004196"/>
    </source>
</evidence>
<dbReference type="FunFam" id="3.30.470.30:FF:000002">
    <property type="entry name" value="DNA ligase"/>
    <property type="match status" value="1"/>
</dbReference>
<dbReference type="GO" id="GO:0003677">
    <property type="term" value="F:DNA binding"/>
    <property type="evidence" value="ECO:0007669"/>
    <property type="project" value="InterPro"/>
</dbReference>
<evidence type="ECO:0000256" key="13">
    <source>
        <dbReference type="ARBA" id="ARBA00034003"/>
    </source>
</evidence>
<comment type="similarity">
    <text evidence="2 15">Belongs to the ATP-dependent DNA ligase family.</text>
</comment>
<dbReference type="Gene3D" id="3.30.1490.70">
    <property type="match status" value="1"/>
</dbReference>
<feature type="compositionally biased region" description="Basic and acidic residues" evidence="16">
    <location>
        <begin position="61"/>
        <end position="76"/>
    </location>
</feature>
<dbReference type="InterPro" id="IPR036599">
    <property type="entry name" value="DNA_ligase_N_sf"/>
</dbReference>
<dbReference type="OrthoDB" id="206088at2759"/>
<protein>
    <recommendedName>
        <fullName evidence="14">DNA ligase</fullName>
        <ecNumber evidence="14">6.5.1.1</ecNumber>
    </recommendedName>
</protein>
<feature type="compositionally biased region" description="Polar residues" evidence="16">
    <location>
        <begin position="43"/>
        <end position="53"/>
    </location>
</feature>
<dbReference type="Gene3D" id="3.30.470.30">
    <property type="entry name" value="DNA ligase/mRNA capping enzyme"/>
    <property type="match status" value="1"/>
</dbReference>
<evidence type="ECO:0000256" key="6">
    <source>
        <dbReference type="ARBA" id="ARBA00022741"/>
    </source>
</evidence>
<evidence type="ECO:0000256" key="9">
    <source>
        <dbReference type="ARBA" id="ARBA00023172"/>
    </source>
</evidence>
<dbReference type="NCBIfam" id="TIGR00574">
    <property type="entry name" value="dnl1"/>
    <property type="match status" value="2"/>
</dbReference>
<reference evidence="18 19" key="1">
    <citation type="submission" date="2014-11" db="EMBL/GenBank/DDBJ databases">
        <authorList>
            <person name="Wibberg Daniel"/>
        </authorList>
    </citation>
    <scope>NUCLEOTIDE SEQUENCE [LARGE SCALE GENOMIC DNA]</scope>
    <source>
        <strain evidence="18">Rhizoctonia solani AG1-IB 7/3/14</strain>
    </source>
</reference>
<evidence type="ECO:0000256" key="10">
    <source>
        <dbReference type="ARBA" id="ARBA00023204"/>
    </source>
</evidence>
<gene>
    <name evidence="18" type="ORF">RSOLAG1IB_09196</name>
</gene>
<dbReference type="GO" id="GO:0071897">
    <property type="term" value="P:DNA biosynthetic process"/>
    <property type="evidence" value="ECO:0007669"/>
    <property type="project" value="InterPro"/>
</dbReference>
<keyword evidence="12" id="KW-0131">Cell cycle</keyword>
<evidence type="ECO:0000256" key="3">
    <source>
        <dbReference type="ARBA" id="ARBA00022598"/>
    </source>
</evidence>
<evidence type="ECO:0000313" key="19">
    <source>
        <dbReference type="Proteomes" id="UP000059188"/>
    </source>
</evidence>
<keyword evidence="3 14" id="KW-0436">Ligase</keyword>
<evidence type="ECO:0000256" key="1">
    <source>
        <dbReference type="ARBA" id="ARBA00004123"/>
    </source>
</evidence>
<dbReference type="PROSITE" id="PS00697">
    <property type="entry name" value="DNA_LIGASE_A1"/>
    <property type="match status" value="1"/>
</dbReference>
<dbReference type="EMBL" id="LN679139">
    <property type="protein sequence ID" value="CEL59912.1"/>
    <property type="molecule type" value="Genomic_DNA"/>
</dbReference>
<feature type="compositionally biased region" description="Low complexity" evidence="16">
    <location>
        <begin position="1"/>
        <end position="16"/>
    </location>
</feature>
<dbReference type="InterPro" id="IPR012309">
    <property type="entry name" value="DNA_ligase_ATP-dep_C"/>
</dbReference>
<dbReference type="Pfam" id="PF04679">
    <property type="entry name" value="DNA_ligase_A_C"/>
    <property type="match status" value="1"/>
</dbReference>
<dbReference type="GO" id="GO:0006310">
    <property type="term" value="P:DNA recombination"/>
    <property type="evidence" value="ECO:0007669"/>
    <property type="project" value="UniProtKB-KW"/>
</dbReference>
<comment type="subcellular location">
    <subcellularLocation>
        <location evidence="1">Nucleus</location>
    </subcellularLocation>
</comment>
<feature type="domain" description="ATP-dependent DNA ligase family profile" evidence="17">
    <location>
        <begin position="623"/>
        <end position="784"/>
    </location>
</feature>
<dbReference type="Proteomes" id="UP000059188">
    <property type="component" value="Unassembled WGS sequence"/>
</dbReference>
<feature type="region of interest" description="Disordered" evidence="16">
    <location>
        <begin position="879"/>
        <end position="918"/>
    </location>
</feature>
<keyword evidence="5" id="KW-0235">DNA replication</keyword>
<dbReference type="AlphaFoldDB" id="A0A0B7FUP6"/>
<evidence type="ECO:0000256" key="5">
    <source>
        <dbReference type="ARBA" id="ARBA00022705"/>
    </source>
</evidence>
<keyword evidence="9 14" id="KW-0233">DNA recombination</keyword>
<dbReference type="InterPro" id="IPR050191">
    <property type="entry name" value="ATP-dep_DNA_ligase"/>
</dbReference>
<dbReference type="GO" id="GO:0006281">
    <property type="term" value="P:DNA repair"/>
    <property type="evidence" value="ECO:0007669"/>
    <property type="project" value="UniProtKB-KW"/>
</dbReference>
<dbReference type="FunFam" id="1.10.3260.10:FF:000001">
    <property type="entry name" value="DNA ligase"/>
    <property type="match status" value="1"/>
</dbReference>
<dbReference type="CDD" id="cd07900">
    <property type="entry name" value="Adenylation_DNA_ligase_I_Euk"/>
    <property type="match status" value="1"/>
</dbReference>
<dbReference type="Gene3D" id="1.10.3260.10">
    <property type="entry name" value="DNA ligase, ATP-dependent, N-terminal domain"/>
    <property type="match status" value="1"/>
</dbReference>
<sequence length="918" mass="100984">MKSASGQQSSLSSFLGPKAKGKPKASTKDEKDQTSKTSKISDKQSSTSTNEIATKSAKPPKPADDMDVDKSEHEVLSEDEDEAPVRKRTKRSRIDLDSDEGSDSGGVATVRRLARRQAISTKDEDESSPPPISSAPPSSPPPDDPVSDAPSSPPKKPKAKPSSAPKKIGKADKSSKKGTAKITPNPSLPPLEKVKIEGEEEAEAISDDDLVDEEGASKRKNKEVASKTAELALAKMEDVDFGWKDGETVPYAALAQAFSLIEATTKRLEITAILTAFLTLVIRRATAKPTNMTESKGKEPSTSGYQDVLQCVYLCINRLAPDYTGIELGIGESLLVKAIGESTGRKIDAIKEELKKEGDLGLVAMNSRAMQKTLWKPKPLTLPAVFKSLLEIAQSTGHSSQNKKIGIITKLLAACLPDHAEAKYIIRSLEGKLRIRLAERTVLVALAQASVLAANHKDVEKWTKEDLGAKCDEGVEILKSVFSEIPSYDIVIPALLTGGMDSLRENCKLTPGIPLKPMLAKPTKAIGEVLDKFENTKFTCEYKYDGERAQVHRLEDGTVAVFSRNSEDMSKKYPDLVEQLPRCFKESTKSFVLDAEAVAIDKTTKKLLPFQELSKRKRKDVKVEDIQVRVCLFGFDLLYLNGEVRLGPLHPIYDYIGTNRLTSAIAQSLLRQTLEERRKLLREHFIEVDCEFAFAKASDGETTEEIQIFLEESVKDGCEGLMVKTLTGDASRYEPSRRSVNWLKLKKDYLAGIGDSLDLVVVGAYYGKGKRTKVYGAFLLACYDPDAEEYQTICKIGTGFSDEALAAHYAQLQPLEQSKPRGNIKIGGAKPDIWFEPKVVWEVLTADLSLSPVYEAARGLVDDRGISLRFPRFIRVRDDKSADDATEPSQIAEMYERQSLAQNGPGKKKRGGEDDDFW</sequence>
<dbReference type="STRING" id="1108050.A0A0B7FUP6"/>
<dbReference type="InterPro" id="IPR016059">
    <property type="entry name" value="DNA_ligase_ATP-dep_CS"/>
</dbReference>
<dbReference type="GO" id="GO:0005524">
    <property type="term" value="F:ATP binding"/>
    <property type="evidence" value="ECO:0007669"/>
    <property type="project" value="UniProtKB-KW"/>
</dbReference>
<dbReference type="GO" id="GO:0003910">
    <property type="term" value="F:DNA ligase (ATP) activity"/>
    <property type="evidence" value="ECO:0007669"/>
    <property type="project" value="UniProtKB-EC"/>
</dbReference>
<evidence type="ECO:0000259" key="17">
    <source>
        <dbReference type="PROSITE" id="PS50160"/>
    </source>
</evidence>
<evidence type="ECO:0000256" key="2">
    <source>
        <dbReference type="ARBA" id="ARBA00007572"/>
    </source>
</evidence>
<dbReference type="CDD" id="cd07969">
    <property type="entry name" value="OBF_DNA_ligase_I"/>
    <property type="match status" value="1"/>
</dbReference>
<dbReference type="InterPro" id="IPR012310">
    <property type="entry name" value="DNA_ligase_ATP-dep_cent"/>
</dbReference>
<dbReference type="InterPro" id="IPR012340">
    <property type="entry name" value="NA-bd_OB-fold"/>
</dbReference>
<feature type="compositionally biased region" description="Basic and acidic residues" evidence="16">
    <location>
        <begin position="26"/>
        <end position="42"/>
    </location>
</feature>
<evidence type="ECO:0000256" key="4">
    <source>
        <dbReference type="ARBA" id="ARBA00022618"/>
    </source>
</evidence>
<dbReference type="GO" id="GO:0051301">
    <property type="term" value="P:cell division"/>
    <property type="evidence" value="ECO:0007669"/>
    <property type="project" value="UniProtKB-KW"/>
</dbReference>
<evidence type="ECO:0000256" key="7">
    <source>
        <dbReference type="ARBA" id="ARBA00022763"/>
    </source>
</evidence>
<evidence type="ECO:0000313" key="18">
    <source>
        <dbReference type="EMBL" id="CEL59912.1"/>
    </source>
</evidence>
<evidence type="ECO:0000256" key="8">
    <source>
        <dbReference type="ARBA" id="ARBA00022840"/>
    </source>
</evidence>
<organism evidence="18 19">
    <name type="scientific">Thanatephorus cucumeris (strain AG1-IB / isolate 7/3/14)</name>
    <name type="common">Lettuce bottom rot fungus</name>
    <name type="synonym">Rhizoctonia solani</name>
    <dbReference type="NCBI Taxonomy" id="1108050"/>
    <lineage>
        <taxon>Eukaryota</taxon>
        <taxon>Fungi</taxon>
        <taxon>Dikarya</taxon>
        <taxon>Basidiomycota</taxon>
        <taxon>Agaricomycotina</taxon>
        <taxon>Agaricomycetes</taxon>
        <taxon>Cantharellales</taxon>
        <taxon>Ceratobasidiaceae</taxon>
        <taxon>Rhizoctonia</taxon>
        <taxon>Rhizoctonia solani AG-1</taxon>
    </lineage>
</organism>
<feature type="compositionally biased region" description="Pro residues" evidence="16">
    <location>
        <begin position="128"/>
        <end position="144"/>
    </location>
</feature>
<dbReference type="Pfam" id="PF04675">
    <property type="entry name" value="DNA_ligase_A_N"/>
    <property type="match status" value="1"/>
</dbReference>
<dbReference type="InterPro" id="IPR012308">
    <property type="entry name" value="DNA_ligase_ATP-dep_N"/>
</dbReference>
<comment type="catalytic activity">
    <reaction evidence="13 14">
        <text>ATP + (deoxyribonucleotide)n-3'-hydroxyl + 5'-phospho-(deoxyribonucleotide)m = (deoxyribonucleotide)n+m + AMP + diphosphate.</text>
        <dbReference type="EC" id="6.5.1.1"/>
    </reaction>
</comment>